<dbReference type="GO" id="GO:0071949">
    <property type="term" value="F:FAD binding"/>
    <property type="evidence" value="ECO:0007669"/>
    <property type="project" value="InterPro"/>
</dbReference>
<dbReference type="HOGENOM" id="CLU_009665_20_0_1"/>
<feature type="domain" description="FAD-binding" evidence="4">
    <location>
        <begin position="256"/>
        <end position="296"/>
    </location>
</feature>
<keyword evidence="6" id="KW-1185">Reference proteome</keyword>
<dbReference type="InterPro" id="IPR051205">
    <property type="entry name" value="UbiH/COQ6_monooxygenase"/>
</dbReference>
<keyword evidence="1" id="KW-0285">Flavoprotein</keyword>
<dbReference type="EMBL" id="CCBP010000092">
    <property type="protein sequence ID" value="CDO70808.1"/>
    <property type="molecule type" value="Genomic_DNA"/>
</dbReference>
<dbReference type="AlphaFoldDB" id="A0A060SEL8"/>
<reference evidence="5" key="1">
    <citation type="submission" date="2014-01" db="EMBL/GenBank/DDBJ databases">
        <title>The genome of the white-rot fungus Pycnoporus cinnabarinus: a basidiomycete model with a versatile arsenal for lignocellulosic biomass breakdown.</title>
        <authorList>
            <person name="Levasseur A."/>
            <person name="Lomascolo A."/>
            <person name="Ruiz-Duenas F.J."/>
            <person name="Uzan E."/>
            <person name="Piumi F."/>
            <person name="Kues U."/>
            <person name="Ram A.F.J."/>
            <person name="Murat C."/>
            <person name="Haon M."/>
            <person name="Benoit I."/>
            <person name="Arfi Y."/>
            <person name="Chevret D."/>
            <person name="Drula E."/>
            <person name="Kwon M.J."/>
            <person name="Gouret P."/>
            <person name="Lesage-Meessen L."/>
            <person name="Lombard V."/>
            <person name="Mariette J."/>
            <person name="Noirot C."/>
            <person name="Park J."/>
            <person name="Patyshakuliyeva A."/>
            <person name="Wieneger R.A.B."/>
            <person name="Wosten H.A.B."/>
            <person name="Martin F."/>
            <person name="Coutinho P.M."/>
            <person name="de Vries R."/>
            <person name="Martinez A.T."/>
            <person name="Klopp C."/>
            <person name="Pontarotti P."/>
            <person name="Henrissat B."/>
            <person name="Record E."/>
        </authorList>
    </citation>
    <scope>NUCLEOTIDE SEQUENCE [LARGE SCALE GENOMIC DNA]</scope>
    <source>
        <strain evidence="5">BRFM137</strain>
    </source>
</reference>
<comment type="caution">
    <text evidence="5">The sequence shown here is derived from an EMBL/GenBank/DDBJ whole genome shotgun (WGS) entry which is preliminary data.</text>
</comment>
<dbReference type="Gene3D" id="3.30.70.2450">
    <property type="match status" value="1"/>
</dbReference>
<sequence>MEVCLALLSGYWDKNLNASASSRKISGTVIQSKRARIETATFAPLAKYTKYPHVFAIPQHVTEKILGEAVQDHGLSNVVFEDGHVLRARVVVGADGARSVVRESAKINRADPDGEPRDARSNILSQMIIADITLENPPPWPKDKVNLAVNGNAFLFIALPGQPYPQVSAQQTVYRIACGIPPSLGSPPPTMDAEYLQKLFDAWGPSSVMGPDTPRVTVKQPAWSSRFRTRSSIVDTFFARLPTGTDPNGKLLREGGPVVLIGDAAHVHPPIGGQGMNLGVRDAVRLAPVLAQYLRSTSLTGSPLNADVDEPMERWAEERRARGLTVIRMVKQLTALLAIPNETRWIMGIIPVNPAWIRDTFLGFMCKFTWWRARAAWQVSGLGNP</sequence>
<name>A0A060SEL8_PYCCI</name>
<dbReference type="SUPFAM" id="SSF51905">
    <property type="entry name" value="FAD/NAD(P)-binding domain"/>
    <property type="match status" value="1"/>
</dbReference>
<proteinExistence type="predicted"/>
<dbReference type="OrthoDB" id="2690153at2759"/>
<accession>A0A060SEL8</accession>
<dbReference type="OMA" id="YTLMVPQ"/>
<dbReference type="Gene3D" id="3.50.50.60">
    <property type="entry name" value="FAD/NAD(P)-binding domain"/>
    <property type="match status" value="1"/>
</dbReference>
<dbReference type="InterPro" id="IPR002938">
    <property type="entry name" value="FAD-bd"/>
</dbReference>
<dbReference type="STRING" id="5643.A0A060SEL8"/>
<evidence type="ECO:0000256" key="3">
    <source>
        <dbReference type="ARBA" id="ARBA00023002"/>
    </source>
</evidence>
<evidence type="ECO:0000259" key="4">
    <source>
        <dbReference type="Pfam" id="PF01494"/>
    </source>
</evidence>
<dbReference type="GO" id="GO:0016491">
    <property type="term" value="F:oxidoreductase activity"/>
    <property type="evidence" value="ECO:0007669"/>
    <property type="project" value="UniProtKB-KW"/>
</dbReference>
<evidence type="ECO:0000256" key="1">
    <source>
        <dbReference type="ARBA" id="ARBA00022630"/>
    </source>
</evidence>
<protein>
    <recommendedName>
        <fullName evidence="4">FAD-binding domain-containing protein</fullName>
    </recommendedName>
</protein>
<dbReference type="Proteomes" id="UP000029665">
    <property type="component" value="Unassembled WGS sequence"/>
</dbReference>
<dbReference type="PANTHER" id="PTHR43876:SF7">
    <property type="entry name" value="UBIQUINONE BIOSYNTHESIS MONOOXYGENASE COQ6, MITOCHONDRIAL"/>
    <property type="match status" value="1"/>
</dbReference>
<keyword evidence="2" id="KW-0274">FAD</keyword>
<dbReference type="InterPro" id="IPR036188">
    <property type="entry name" value="FAD/NAD-bd_sf"/>
</dbReference>
<keyword evidence="3" id="KW-0560">Oxidoreductase</keyword>
<organism evidence="5 6">
    <name type="scientific">Pycnoporus cinnabarinus</name>
    <name type="common">Cinnabar-red polypore</name>
    <name type="synonym">Trametes cinnabarina</name>
    <dbReference type="NCBI Taxonomy" id="5643"/>
    <lineage>
        <taxon>Eukaryota</taxon>
        <taxon>Fungi</taxon>
        <taxon>Dikarya</taxon>
        <taxon>Basidiomycota</taxon>
        <taxon>Agaricomycotina</taxon>
        <taxon>Agaricomycetes</taxon>
        <taxon>Polyporales</taxon>
        <taxon>Polyporaceae</taxon>
        <taxon>Trametes</taxon>
    </lineage>
</organism>
<dbReference type="Pfam" id="PF01494">
    <property type="entry name" value="FAD_binding_3"/>
    <property type="match status" value="1"/>
</dbReference>
<evidence type="ECO:0000313" key="5">
    <source>
        <dbReference type="EMBL" id="CDO70808.1"/>
    </source>
</evidence>
<dbReference type="PANTHER" id="PTHR43876">
    <property type="entry name" value="UBIQUINONE BIOSYNTHESIS MONOOXYGENASE COQ6, MITOCHONDRIAL"/>
    <property type="match status" value="1"/>
</dbReference>
<evidence type="ECO:0000313" key="6">
    <source>
        <dbReference type="Proteomes" id="UP000029665"/>
    </source>
</evidence>
<evidence type="ECO:0000256" key="2">
    <source>
        <dbReference type="ARBA" id="ARBA00022827"/>
    </source>
</evidence>
<gene>
    <name evidence="5" type="ORF">BN946_scf184798.g124</name>
</gene>